<protein>
    <submittedName>
        <fullName evidence="3">RND efflux system, outer membrane lipoprotein, NodT family</fullName>
    </submittedName>
</protein>
<dbReference type="Gene3D" id="2.20.200.10">
    <property type="entry name" value="Outer membrane efflux proteins (OEP)"/>
    <property type="match status" value="1"/>
</dbReference>
<dbReference type="EMBL" id="CP000482">
    <property type="protein sequence ID" value="ABK99825.1"/>
    <property type="molecule type" value="Genomic_DNA"/>
</dbReference>
<evidence type="ECO:0000256" key="2">
    <source>
        <dbReference type="RuleBase" id="RU362097"/>
    </source>
</evidence>
<dbReference type="Pfam" id="PF02321">
    <property type="entry name" value="OEP"/>
    <property type="match status" value="2"/>
</dbReference>
<accession>A1AR55</accession>
<dbReference type="PANTHER" id="PTHR30203:SF32">
    <property type="entry name" value="CATION EFFLUX SYSTEM PROTEIN CUSC"/>
    <property type="match status" value="1"/>
</dbReference>
<comment type="similarity">
    <text evidence="1 2">Belongs to the outer membrane factor (OMF) (TC 1.B.17) family.</text>
</comment>
<dbReference type="NCBIfam" id="TIGR01845">
    <property type="entry name" value="outer_NodT"/>
    <property type="match status" value="1"/>
</dbReference>
<keyword evidence="2" id="KW-0472">Membrane</keyword>
<keyword evidence="2" id="KW-1134">Transmembrane beta strand</keyword>
<reference evidence="3 4" key="1">
    <citation type="submission" date="2006-10" db="EMBL/GenBank/DDBJ databases">
        <title>Complete sequence of chromosome of Pelobacter propionicus DSM 2379.</title>
        <authorList>
            <consortium name="US DOE Joint Genome Institute"/>
            <person name="Copeland A."/>
            <person name="Lucas S."/>
            <person name="Lapidus A."/>
            <person name="Barry K."/>
            <person name="Detter J.C."/>
            <person name="Glavina del Rio T."/>
            <person name="Hammon N."/>
            <person name="Israni S."/>
            <person name="Dalin E."/>
            <person name="Tice H."/>
            <person name="Pitluck S."/>
            <person name="Saunders E."/>
            <person name="Brettin T."/>
            <person name="Bruce D."/>
            <person name="Han C."/>
            <person name="Tapia R."/>
            <person name="Schmutz J."/>
            <person name="Larimer F."/>
            <person name="Land M."/>
            <person name="Hauser L."/>
            <person name="Kyrpides N."/>
            <person name="Kim E."/>
            <person name="Lovley D."/>
            <person name="Richardson P."/>
        </authorList>
    </citation>
    <scope>NUCLEOTIDE SEQUENCE [LARGE SCALE GENOMIC DNA]</scope>
    <source>
        <strain evidence="4">DSM 2379 / NBRC 103807 / OttBd1</strain>
    </source>
</reference>
<name>A1AR55_PELPD</name>
<dbReference type="PANTHER" id="PTHR30203">
    <property type="entry name" value="OUTER MEMBRANE CATION EFFLUX PROTEIN"/>
    <property type="match status" value="1"/>
</dbReference>
<dbReference type="HOGENOM" id="CLU_012817_13_1_7"/>
<keyword evidence="2" id="KW-0564">Palmitate</keyword>
<dbReference type="AlphaFoldDB" id="A1AR55"/>
<keyword evidence="2 3" id="KW-0449">Lipoprotein</keyword>
<comment type="subcellular location">
    <subcellularLocation>
        <location evidence="2">Cell membrane</location>
        <topology evidence="2">Lipid-anchor</topology>
    </subcellularLocation>
</comment>
<dbReference type="InterPro" id="IPR010131">
    <property type="entry name" value="MdtP/NodT-like"/>
</dbReference>
<organism evidence="3 4">
    <name type="scientific">Pelobacter propionicus (strain DSM 2379 / NBRC 103807 / OttBd1)</name>
    <dbReference type="NCBI Taxonomy" id="338966"/>
    <lineage>
        <taxon>Bacteria</taxon>
        <taxon>Pseudomonadati</taxon>
        <taxon>Thermodesulfobacteriota</taxon>
        <taxon>Desulfuromonadia</taxon>
        <taxon>Desulfuromonadales</taxon>
        <taxon>Desulfuromonadaceae</taxon>
        <taxon>Pelobacter</taxon>
    </lineage>
</organism>
<evidence type="ECO:0000313" key="3">
    <source>
        <dbReference type="EMBL" id="ABK99825.1"/>
    </source>
</evidence>
<dbReference type="GO" id="GO:0015562">
    <property type="term" value="F:efflux transmembrane transporter activity"/>
    <property type="evidence" value="ECO:0007669"/>
    <property type="project" value="InterPro"/>
</dbReference>
<dbReference type="SUPFAM" id="SSF56954">
    <property type="entry name" value="Outer membrane efflux proteins (OEP)"/>
    <property type="match status" value="1"/>
</dbReference>
<dbReference type="GO" id="GO:0005886">
    <property type="term" value="C:plasma membrane"/>
    <property type="evidence" value="ECO:0007669"/>
    <property type="project" value="UniProtKB-SubCell"/>
</dbReference>
<sequence length="432" mass="47604">MNLPQGWQGETTSGTAVANGERWWRDFNDPTLNSLIERALTTNNDLAAATIKVRRAQLNSRLTDTNITPTVTVEATSSVSRDLKRHTSSESSGVTGAVSYELDLWGKLASNRDASRWEAEATESDRQSTALSLIATTAKDYWQIAYLNERIATTEASIAYARKCLDLVEVKYNAGAVSSLDLVQARQTLASQRAGLTDLIRQRTEARNALAILFDQAPQNSVPERERLPAGPLPAVSADLPASLLGRRPDLRAAEQRLRKYLANVDYTRASYYPAFSLTGTLGTSSTSLLSFLQNPYAALGASLTLPFIQWNTMKLDVAISKTEYEEAVVNFRQTLYAALSDVENALSGRVQYEEENSCLEESLSLARKAEELAEVRYRAGATELQLWLDGQESRRSAENSLVENRLNRLKNLMTLYQALGGAMTATSGDKE</sequence>
<evidence type="ECO:0000256" key="1">
    <source>
        <dbReference type="ARBA" id="ARBA00007613"/>
    </source>
</evidence>
<keyword evidence="4" id="KW-1185">Reference proteome</keyword>
<keyword evidence="2" id="KW-0812">Transmembrane</keyword>
<dbReference type="STRING" id="338966.Ppro_2218"/>
<dbReference type="Gene3D" id="1.20.1600.10">
    <property type="entry name" value="Outer membrane efflux proteins (OEP)"/>
    <property type="match status" value="1"/>
</dbReference>
<dbReference type="InterPro" id="IPR003423">
    <property type="entry name" value="OMP_efflux"/>
</dbReference>
<proteinExistence type="inferred from homology"/>
<dbReference type="KEGG" id="ppd:Ppro_2218"/>
<dbReference type="Proteomes" id="UP000006732">
    <property type="component" value="Chromosome"/>
</dbReference>
<dbReference type="eggNOG" id="COG1538">
    <property type="taxonomic scope" value="Bacteria"/>
</dbReference>
<evidence type="ECO:0000313" key="4">
    <source>
        <dbReference type="Proteomes" id="UP000006732"/>
    </source>
</evidence>
<gene>
    <name evidence="3" type="ordered locus">Ppro_2218</name>
</gene>